<sequence length="312" mass="35683">MYQDILVLDHRAADPAAQLMPVARLSDASLGVDASCVGLLILSIFYEYFFVWNPVTREKAPLRVICGFWFLGFYPHRPTGEYRLLLSRERTLMDEDLIPGARDTCYIFALGCDLSRCIGWPLSERPPCSDTPVLVRSCLHWTPVQHQSGGGMITVFDTTAESFRRMRAPIVPNRDYRSRVDPCLFEMDGTLGMYNCNDGELRCVDIWVLQDYKREVWKLRCKVELPMAEIRLKFDGCEHWSVMAAPEEGNVLVLVHGDRWLLHVDTKGKPRASFHRDGQALKASRHMIRQSLVRHDFFPKLAGYVSNASSII</sequence>
<dbReference type="InterPro" id="IPR050233">
    <property type="entry name" value="A_thaliana_F-box"/>
</dbReference>
<organism evidence="2">
    <name type="scientific">Arundo donax</name>
    <name type="common">Giant reed</name>
    <name type="synonym">Donax arundinaceus</name>
    <dbReference type="NCBI Taxonomy" id="35708"/>
    <lineage>
        <taxon>Eukaryota</taxon>
        <taxon>Viridiplantae</taxon>
        <taxon>Streptophyta</taxon>
        <taxon>Embryophyta</taxon>
        <taxon>Tracheophyta</taxon>
        <taxon>Spermatophyta</taxon>
        <taxon>Magnoliopsida</taxon>
        <taxon>Liliopsida</taxon>
        <taxon>Poales</taxon>
        <taxon>Poaceae</taxon>
        <taxon>PACMAD clade</taxon>
        <taxon>Arundinoideae</taxon>
        <taxon>Arundineae</taxon>
        <taxon>Arundo</taxon>
    </lineage>
</organism>
<dbReference type="PANTHER" id="PTHR47993">
    <property type="entry name" value="OS09G0372900 PROTEIN-RELATED"/>
    <property type="match status" value="1"/>
</dbReference>
<dbReference type="EMBL" id="GBRH01249359">
    <property type="protein sequence ID" value="JAD48536.1"/>
    <property type="molecule type" value="Transcribed_RNA"/>
</dbReference>
<feature type="domain" description="F-box associated beta-propeller type 3" evidence="1">
    <location>
        <begin position="36"/>
        <end position="220"/>
    </location>
</feature>
<dbReference type="NCBIfam" id="TIGR01640">
    <property type="entry name" value="F_box_assoc_1"/>
    <property type="match status" value="1"/>
</dbReference>
<dbReference type="InterPro" id="IPR013187">
    <property type="entry name" value="F-box-assoc_dom_typ3"/>
</dbReference>
<dbReference type="InterPro" id="IPR017451">
    <property type="entry name" value="F-box-assoc_interact_dom"/>
</dbReference>
<name>A0A0A9ABS8_ARUDO</name>
<evidence type="ECO:0000259" key="1">
    <source>
        <dbReference type="Pfam" id="PF08268"/>
    </source>
</evidence>
<protein>
    <recommendedName>
        <fullName evidence="1">F-box associated beta-propeller type 3 domain-containing protein</fullName>
    </recommendedName>
</protein>
<dbReference type="Pfam" id="PF08268">
    <property type="entry name" value="FBA_3"/>
    <property type="match status" value="1"/>
</dbReference>
<dbReference type="AlphaFoldDB" id="A0A0A9ABS8"/>
<dbReference type="PANTHER" id="PTHR47993:SF382">
    <property type="entry name" value="OS04G0193300 PROTEIN"/>
    <property type="match status" value="1"/>
</dbReference>
<accession>A0A0A9ABS8</accession>
<evidence type="ECO:0000313" key="2">
    <source>
        <dbReference type="EMBL" id="JAD48536.1"/>
    </source>
</evidence>
<proteinExistence type="predicted"/>
<reference evidence="2" key="1">
    <citation type="submission" date="2014-09" db="EMBL/GenBank/DDBJ databases">
        <authorList>
            <person name="Magalhaes I.L.F."/>
            <person name="Oliveira U."/>
            <person name="Santos F.R."/>
            <person name="Vidigal T.H.D.A."/>
            <person name="Brescovit A.D."/>
            <person name="Santos A.J."/>
        </authorList>
    </citation>
    <scope>NUCLEOTIDE SEQUENCE</scope>
    <source>
        <tissue evidence="2">Shoot tissue taken approximately 20 cm above the soil surface</tissue>
    </source>
</reference>
<reference evidence="2" key="2">
    <citation type="journal article" date="2015" name="Data Brief">
        <title>Shoot transcriptome of the giant reed, Arundo donax.</title>
        <authorList>
            <person name="Barrero R.A."/>
            <person name="Guerrero F.D."/>
            <person name="Moolhuijzen P."/>
            <person name="Goolsby J.A."/>
            <person name="Tidwell J."/>
            <person name="Bellgard S.E."/>
            <person name="Bellgard M.I."/>
        </authorList>
    </citation>
    <scope>NUCLEOTIDE SEQUENCE</scope>
    <source>
        <tissue evidence="2">Shoot tissue taken approximately 20 cm above the soil surface</tissue>
    </source>
</reference>